<dbReference type="RefSeq" id="WP_042344348.1">
    <property type="nucleotide sequence ID" value="NZ_CDOI01000148.1"/>
</dbReference>
<name>A0A0B7I3J4_9FLAO</name>
<proteinExistence type="predicted"/>
<reference evidence="1 2" key="1">
    <citation type="submission" date="2015-01" db="EMBL/GenBank/DDBJ databases">
        <authorList>
            <person name="Xiang T."/>
            <person name="Song Y."/>
            <person name="Huang L."/>
            <person name="Wang B."/>
            <person name="Wu P."/>
        </authorList>
    </citation>
    <scope>NUCLEOTIDE SEQUENCE [LARGE SCALE GENOMIC DNA]</scope>
    <source>
        <strain evidence="1 2">CcD38</strain>
    </source>
</reference>
<dbReference type="EMBL" id="CDOI01000148">
    <property type="protein sequence ID" value="CEN46531.1"/>
    <property type="molecule type" value="Genomic_DNA"/>
</dbReference>
<dbReference type="Proteomes" id="UP000045051">
    <property type="component" value="Unassembled WGS sequence"/>
</dbReference>
<accession>A0A0B7I3J4</accession>
<evidence type="ECO:0000313" key="1">
    <source>
        <dbReference type="EMBL" id="CEN46531.1"/>
    </source>
</evidence>
<sequence length="177" mass="20164">MIGLKLTTDNKTFFASLKEGSIGVIISRMIRDTRNCVSVNFGGYDMQTETYPLWLLQKLFLGAKFTVKVEEITVNSPIIQRAPEIESHFFEHPKNIGVELTLKEEKLSAVVEKGSIHLIVTVLNKEDKTEIDLDFLATNHSNNGDITKYWCKKNLQLGDEFMIEIKEIEKMTLPVQS</sequence>
<evidence type="ECO:0000313" key="2">
    <source>
        <dbReference type="Proteomes" id="UP000045051"/>
    </source>
</evidence>
<gene>
    <name evidence="1" type="ORF">CCAND38_370009</name>
</gene>
<protein>
    <submittedName>
        <fullName evidence="1">Uncharacterized protein</fullName>
    </submittedName>
</protein>
<dbReference type="AlphaFoldDB" id="A0A0B7I3J4"/>
<organism evidence="1 2">
    <name type="scientific">Capnocytophaga canis</name>
    <dbReference type="NCBI Taxonomy" id="1848903"/>
    <lineage>
        <taxon>Bacteria</taxon>
        <taxon>Pseudomonadati</taxon>
        <taxon>Bacteroidota</taxon>
        <taxon>Flavobacteriia</taxon>
        <taxon>Flavobacteriales</taxon>
        <taxon>Flavobacteriaceae</taxon>
        <taxon>Capnocytophaga</taxon>
    </lineage>
</organism>
<keyword evidence="2" id="KW-1185">Reference proteome</keyword>